<sequence length="64" mass="7225">MSFIGAGLFDQLLDVKSLLASDIQRYKAEREREQRDRDGLARPPPPASRKDSERHRSPPSFAAS</sequence>
<feature type="compositionally biased region" description="Basic and acidic residues" evidence="1">
    <location>
        <begin position="28"/>
        <end position="40"/>
    </location>
</feature>
<evidence type="ECO:0000256" key="1">
    <source>
        <dbReference type="SAM" id="MobiDB-lite"/>
    </source>
</evidence>
<organism evidence="2">
    <name type="scientific">Sesamum radiatum</name>
    <name type="common">Black benniseed</name>
    <dbReference type="NCBI Taxonomy" id="300843"/>
    <lineage>
        <taxon>Eukaryota</taxon>
        <taxon>Viridiplantae</taxon>
        <taxon>Streptophyta</taxon>
        <taxon>Embryophyta</taxon>
        <taxon>Tracheophyta</taxon>
        <taxon>Spermatophyta</taxon>
        <taxon>Magnoliopsida</taxon>
        <taxon>eudicotyledons</taxon>
        <taxon>Gunneridae</taxon>
        <taxon>Pentapetalae</taxon>
        <taxon>asterids</taxon>
        <taxon>lamiids</taxon>
        <taxon>Lamiales</taxon>
        <taxon>Pedaliaceae</taxon>
        <taxon>Sesamum</taxon>
    </lineage>
</organism>
<feature type="region of interest" description="Disordered" evidence="1">
    <location>
        <begin position="28"/>
        <end position="64"/>
    </location>
</feature>
<proteinExistence type="predicted"/>
<accession>A0AAW2THY1</accession>
<protein>
    <submittedName>
        <fullName evidence="2">Uncharacterized protein</fullName>
    </submittedName>
</protein>
<reference evidence="2" key="1">
    <citation type="submission" date="2020-06" db="EMBL/GenBank/DDBJ databases">
        <authorList>
            <person name="Li T."/>
            <person name="Hu X."/>
            <person name="Zhang T."/>
            <person name="Song X."/>
            <person name="Zhang H."/>
            <person name="Dai N."/>
            <person name="Sheng W."/>
            <person name="Hou X."/>
            <person name="Wei L."/>
        </authorList>
    </citation>
    <scope>NUCLEOTIDE SEQUENCE</scope>
    <source>
        <strain evidence="2">G02</strain>
        <tissue evidence="2">Leaf</tissue>
    </source>
</reference>
<evidence type="ECO:0000313" key="2">
    <source>
        <dbReference type="EMBL" id="KAL0404312.1"/>
    </source>
</evidence>
<comment type="caution">
    <text evidence="2">The sequence shown here is derived from an EMBL/GenBank/DDBJ whole genome shotgun (WGS) entry which is preliminary data.</text>
</comment>
<reference evidence="2" key="2">
    <citation type="journal article" date="2024" name="Plant">
        <title>Genomic evolution and insights into agronomic trait innovations of Sesamum species.</title>
        <authorList>
            <person name="Miao H."/>
            <person name="Wang L."/>
            <person name="Qu L."/>
            <person name="Liu H."/>
            <person name="Sun Y."/>
            <person name="Le M."/>
            <person name="Wang Q."/>
            <person name="Wei S."/>
            <person name="Zheng Y."/>
            <person name="Lin W."/>
            <person name="Duan Y."/>
            <person name="Cao H."/>
            <person name="Xiong S."/>
            <person name="Wang X."/>
            <person name="Wei L."/>
            <person name="Li C."/>
            <person name="Ma Q."/>
            <person name="Ju M."/>
            <person name="Zhao R."/>
            <person name="Li G."/>
            <person name="Mu C."/>
            <person name="Tian Q."/>
            <person name="Mei H."/>
            <person name="Zhang T."/>
            <person name="Gao T."/>
            <person name="Zhang H."/>
        </authorList>
    </citation>
    <scope>NUCLEOTIDE SEQUENCE</scope>
    <source>
        <strain evidence="2">G02</strain>
    </source>
</reference>
<name>A0AAW2THY1_SESRA</name>
<gene>
    <name evidence="2" type="ORF">Sradi_2072000</name>
</gene>
<dbReference type="EMBL" id="JACGWJ010000008">
    <property type="protein sequence ID" value="KAL0404312.1"/>
    <property type="molecule type" value="Genomic_DNA"/>
</dbReference>
<dbReference type="AlphaFoldDB" id="A0AAW2THY1"/>